<dbReference type="PROSITE" id="PS51918">
    <property type="entry name" value="RADICAL_SAM"/>
    <property type="match status" value="1"/>
</dbReference>
<keyword evidence="1 6" id="KW-0004">4Fe-4S</keyword>
<dbReference type="PIRSF" id="PIRSF004762">
    <property type="entry name" value="CHP00423"/>
    <property type="match status" value="1"/>
</dbReference>
<dbReference type="EMBL" id="CZVW01000002">
    <property type="protein sequence ID" value="CUS97339.1"/>
    <property type="molecule type" value="Genomic_DNA"/>
</dbReference>
<feature type="binding site" evidence="6 7">
    <location>
        <position position="73"/>
    </location>
    <ligand>
        <name>[4Fe-4S] cluster</name>
        <dbReference type="ChEBI" id="CHEBI:49883"/>
        <note>4Fe-4S-S-AdoMet</note>
    </ligand>
</feature>
<comment type="similarity">
    <text evidence="6">Belongs to the radical SAM superfamily. MqnC family.</text>
</comment>
<dbReference type="GO" id="GO:0044689">
    <property type="term" value="F:7,8-didemethyl-8-hydroxy-5-deazariboflavin synthase activity"/>
    <property type="evidence" value="ECO:0007669"/>
    <property type="project" value="TreeGrafter"/>
</dbReference>
<dbReference type="SFLD" id="SFLDF00343">
    <property type="entry name" value="aminofutalosine_synthase_(mqnE"/>
    <property type="match status" value="1"/>
</dbReference>
<dbReference type="CDD" id="cd01335">
    <property type="entry name" value="Radical_SAM"/>
    <property type="match status" value="1"/>
</dbReference>
<accession>A0A0N7MW10</accession>
<dbReference type="SFLD" id="SFLDF00342">
    <property type="entry name" value="cyclic_dehypoxanthine_futalosi"/>
    <property type="match status" value="1"/>
</dbReference>
<dbReference type="PANTHER" id="PTHR43076">
    <property type="entry name" value="FO SYNTHASE (COFH)"/>
    <property type="match status" value="1"/>
</dbReference>
<feature type="binding site" evidence="8">
    <location>
        <position position="318"/>
    </location>
    <ligand>
        <name>(3R)-3-methyl-D-ornithine</name>
        <dbReference type="ChEBI" id="CHEBI:64642"/>
    </ligand>
</feature>
<dbReference type="Pfam" id="PF19288">
    <property type="entry name" value="CofH_C"/>
    <property type="match status" value="1"/>
</dbReference>
<dbReference type="Gene3D" id="3.20.20.70">
    <property type="entry name" value="Aldolase class I"/>
    <property type="match status" value="1"/>
</dbReference>
<dbReference type="NCBIfam" id="TIGR00423">
    <property type="entry name" value="CofH family radical SAM protein"/>
    <property type="match status" value="1"/>
</dbReference>
<dbReference type="InterPro" id="IPR045567">
    <property type="entry name" value="CofH/MnqC-like_C"/>
</dbReference>
<evidence type="ECO:0000256" key="7">
    <source>
        <dbReference type="PIRSR" id="PIRSR004762-1"/>
    </source>
</evidence>
<dbReference type="Proteomes" id="UP000199197">
    <property type="component" value="Unassembled WGS sequence"/>
</dbReference>
<feature type="binding site" evidence="8">
    <location>
        <position position="296"/>
    </location>
    <ligand>
        <name>(3R)-3-methyl-D-ornithine</name>
        <dbReference type="ChEBI" id="CHEBI:64642"/>
    </ligand>
</feature>
<dbReference type="GO" id="GO:0051539">
    <property type="term" value="F:4 iron, 4 sulfur cluster binding"/>
    <property type="evidence" value="ECO:0007669"/>
    <property type="project" value="UniProtKB-KW"/>
</dbReference>
<dbReference type="Pfam" id="PF04055">
    <property type="entry name" value="Radical_SAM"/>
    <property type="match status" value="1"/>
</dbReference>
<comment type="pathway">
    <text evidence="6">Quinol/quinone metabolism; menaquinone biosynthesis.</text>
</comment>
<dbReference type="OrthoDB" id="9802027at2"/>
<evidence type="ECO:0000256" key="3">
    <source>
        <dbReference type="ARBA" id="ARBA00022723"/>
    </source>
</evidence>
<dbReference type="InterPro" id="IPR034405">
    <property type="entry name" value="F420"/>
</dbReference>
<comment type="function">
    <text evidence="6">Radical SAM enzyme that catalyzes the cyclization of dehypoxanthine futalosine (DHFL) into cyclic dehypoxanthine futalosine (CDHFL), a step in the biosynthesis of menaquinone (MK, vitamin K2).</text>
</comment>
<evidence type="ECO:0000313" key="10">
    <source>
        <dbReference type="EMBL" id="CUS97339.1"/>
    </source>
</evidence>
<comment type="cofactor">
    <cofactor evidence="6 7">
        <name>[4Fe-4S] cluster</name>
        <dbReference type="ChEBI" id="CHEBI:49883"/>
    </cofactor>
    <text evidence="6 7">Binds 1 [4Fe-4S] cluster. The cluster is coordinated with 3 cysteines and an exchangeable S-adenosyl-L-methionine.</text>
</comment>
<reference evidence="11" key="1">
    <citation type="submission" date="2015-11" db="EMBL/GenBank/DDBJ databases">
        <authorList>
            <person name="Varghese N."/>
        </authorList>
    </citation>
    <scope>NUCLEOTIDE SEQUENCE [LARGE SCALE GENOMIC DNA]</scope>
    <source>
        <strain evidence="11">JGI-23</strain>
    </source>
</reference>
<keyword evidence="2 6" id="KW-0949">S-adenosyl-L-methionine</keyword>
<comment type="catalytic activity">
    <reaction evidence="6">
        <text>dehypoxanthine futalosine + S-adenosyl-L-methionine = cyclic dehypoxanthinylfutalosinate + 5'-deoxyadenosine + L-methionine + H(+)</text>
        <dbReference type="Rhea" id="RHEA:33083"/>
        <dbReference type="ChEBI" id="CHEBI:15378"/>
        <dbReference type="ChEBI" id="CHEBI:17319"/>
        <dbReference type="ChEBI" id="CHEBI:57844"/>
        <dbReference type="ChEBI" id="CHEBI:58864"/>
        <dbReference type="ChEBI" id="CHEBI:59789"/>
        <dbReference type="ChEBI" id="CHEBI:64270"/>
        <dbReference type="EC" id="1.21.98.1"/>
    </reaction>
</comment>
<dbReference type="NCBIfam" id="TIGR03699">
    <property type="entry name" value="menaquin_MqnC"/>
    <property type="match status" value="1"/>
</dbReference>
<proteinExistence type="inferred from homology"/>
<evidence type="ECO:0000256" key="5">
    <source>
        <dbReference type="ARBA" id="ARBA00023014"/>
    </source>
</evidence>
<evidence type="ECO:0000313" key="11">
    <source>
        <dbReference type="Proteomes" id="UP000199197"/>
    </source>
</evidence>
<keyword evidence="5 6" id="KW-0411">Iron-sulfur</keyword>
<name>A0A0N7MW10_9BACT</name>
<keyword evidence="3 6" id="KW-0479">Metal-binding</keyword>
<gene>
    <name evidence="6" type="primary">mqnC</name>
    <name evidence="10" type="ORF">JGI23_00286</name>
</gene>
<dbReference type="InterPro" id="IPR022431">
    <property type="entry name" value="Cyclic_DHFL_synthase_mqnC"/>
</dbReference>
<keyword evidence="6" id="KW-0560">Oxidoreductase</keyword>
<evidence type="ECO:0000259" key="9">
    <source>
        <dbReference type="PROSITE" id="PS51918"/>
    </source>
</evidence>
<keyword evidence="11" id="KW-1185">Reference proteome</keyword>
<organism evidence="10 11">
    <name type="scientific">Candidatus Chryseopegocella kryptomonas</name>
    <dbReference type="NCBI Taxonomy" id="1633643"/>
    <lineage>
        <taxon>Bacteria</taxon>
        <taxon>Pseudomonadati</taxon>
        <taxon>Candidatus Kryptoniota</taxon>
        <taxon>Candidatus Chryseopegocella</taxon>
    </lineage>
</organism>
<dbReference type="SFLD" id="SFLDG01064">
    <property type="entry name" value="F420__menaquinone_cofactor_bio"/>
    <property type="match status" value="1"/>
</dbReference>
<protein>
    <recommendedName>
        <fullName evidence="6">Cyclic dehypoxanthine futalosine synthase</fullName>
        <shortName evidence="6">Cyclic DHFL synthase</shortName>
        <ecNumber evidence="6">1.21.98.1</ecNumber>
    </recommendedName>
    <alternativeName>
        <fullName evidence="6">Dehypoxanthine futalosine cyclase</fullName>
        <shortName evidence="6">DHFL cyclase</shortName>
    </alternativeName>
    <alternativeName>
        <fullName evidence="6">Menaquinone biosynthetic enzyme MqnC</fullName>
    </alternativeName>
</protein>
<feature type="domain" description="Radical SAM core" evidence="9">
    <location>
        <begin position="52"/>
        <end position="291"/>
    </location>
</feature>
<sequence>MDRNLLDIYKKVENGERLDFEDGVKLFKSDDLITIGMMADMVRWRLHPEPVVTYIIDRNINYTNICTTECTFCAFYAKVGDNVKGYTLDYETIGKKIEETIQLGGTRILLQGGLNPELGIEFYEDLFRWIKENYPQIWLHALSPEEILHIAEVSKMRVRDVLKRLIDAGLQSIPGGGAEILVDRVREKISPKKCTADEWLGVMYEAHQLGLKTTATMMFGHVETYEDRVQHMLLIRELQDITGGFTSFIPWTFQPRNTQLAENMDNLKERSTGFDYLKTLAISRLMLDNIPTIQVSWVTQGLKMAQIGLKFGADDFGSLLIEENVVSAAGTKHLVTLEQMLKAIKDAGYEPRKRFN</sequence>
<dbReference type="HAMAP" id="MF_00992">
    <property type="entry name" value="MqnC"/>
    <property type="match status" value="1"/>
</dbReference>
<dbReference type="GO" id="GO:0009234">
    <property type="term" value="P:menaquinone biosynthetic process"/>
    <property type="evidence" value="ECO:0007669"/>
    <property type="project" value="UniProtKB-UniRule"/>
</dbReference>
<dbReference type="InterPro" id="IPR013785">
    <property type="entry name" value="Aldolase_TIM"/>
</dbReference>
<dbReference type="PANTHER" id="PTHR43076:SF1">
    <property type="entry name" value="LIPOYL SYNTHASE 2"/>
    <property type="match status" value="1"/>
</dbReference>
<dbReference type="UniPathway" id="UPA00079"/>
<dbReference type="EC" id="1.21.98.1" evidence="6"/>
<keyword evidence="4 6" id="KW-0408">Iron</keyword>
<evidence type="ECO:0000256" key="2">
    <source>
        <dbReference type="ARBA" id="ARBA00022691"/>
    </source>
</evidence>
<dbReference type="SFLD" id="SFLDG01389">
    <property type="entry name" value="menaquinone_synthsis_involved"/>
    <property type="match status" value="1"/>
</dbReference>
<dbReference type="RefSeq" id="WP_092347335.1">
    <property type="nucleotide sequence ID" value="NZ_CZVW01000002.1"/>
</dbReference>
<dbReference type="InterPro" id="IPR058240">
    <property type="entry name" value="rSAM_sf"/>
</dbReference>
<feature type="binding site" evidence="8">
    <location>
        <position position="72"/>
    </location>
    <ligand>
        <name>S-adenosyl-L-methionine</name>
        <dbReference type="ChEBI" id="CHEBI:59789"/>
    </ligand>
</feature>
<feature type="binding site" evidence="8">
    <location>
        <position position="179"/>
    </location>
    <ligand>
        <name>S-adenosyl-L-methionine</name>
        <dbReference type="ChEBI" id="CHEBI:59789"/>
    </ligand>
</feature>
<dbReference type="GO" id="GO:0016765">
    <property type="term" value="F:transferase activity, transferring alkyl or aryl (other than methyl) groups"/>
    <property type="evidence" value="ECO:0007669"/>
    <property type="project" value="InterPro"/>
</dbReference>
<dbReference type="SFLD" id="SFLDS00029">
    <property type="entry name" value="Radical_SAM"/>
    <property type="match status" value="1"/>
</dbReference>
<dbReference type="InterPro" id="IPR020050">
    <property type="entry name" value="FO_synthase_su2"/>
</dbReference>
<feature type="binding site" evidence="6 7">
    <location>
        <position position="70"/>
    </location>
    <ligand>
        <name>[4Fe-4S] cluster</name>
        <dbReference type="ChEBI" id="CHEBI:49883"/>
        <note>4Fe-4S-S-AdoMet</note>
    </ligand>
</feature>
<evidence type="ECO:0000256" key="4">
    <source>
        <dbReference type="ARBA" id="ARBA00023004"/>
    </source>
</evidence>
<feature type="binding site" evidence="6 7">
    <location>
        <position position="66"/>
    </location>
    <ligand>
        <name>[4Fe-4S] cluster</name>
        <dbReference type="ChEBI" id="CHEBI:49883"/>
        <note>4Fe-4S-S-AdoMet</note>
    </ligand>
</feature>
<evidence type="ECO:0000256" key="6">
    <source>
        <dbReference type="HAMAP-Rule" id="MF_00992"/>
    </source>
</evidence>
<dbReference type="AlphaFoldDB" id="A0A0N7MW10"/>
<dbReference type="GO" id="GO:0046992">
    <property type="term" value="F:oxidoreductase activity, acting on X-H and Y-H to form an X-Y bond"/>
    <property type="evidence" value="ECO:0007669"/>
    <property type="project" value="UniProtKB-UniRule"/>
</dbReference>
<dbReference type="InterPro" id="IPR007197">
    <property type="entry name" value="rSAM"/>
</dbReference>
<feature type="binding site" evidence="8">
    <location>
        <position position="143"/>
    </location>
    <ligand>
        <name>(3R)-3-methyl-D-ornithine</name>
        <dbReference type="ChEBI" id="CHEBI:64642"/>
    </ligand>
</feature>
<keyword evidence="6" id="KW-0474">Menaquinone biosynthesis</keyword>
<dbReference type="GO" id="GO:0005506">
    <property type="term" value="F:iron ion binding"/>
    <property type="evidence" value="ECO:0007669"/>
    <property type="project" value="UniProtKB-UniRule"/>
</dbReference>
<evidence type="ECO:0000256" key="8">
    <source>
        <dbReference type="PIRSR" id="PIRSR004762-2"/>
    </source>
</evidence>
<dbReference type="SUPFAM" id="SSF102114">
    <property type="entry name" value="Radical SAM enzymes"/>
    <property type="match status" value="1"/>
</dbReference>
<evidence type="ECO:0000256" key="1">
    <source>
        <dbReference type="ARBA" id="ARBA00022485"/>
    </source>
</evidence>